<dbReference type="Proteomes" id="UP000078437">
    <property type="component" value="Chromosome"/>
</dbReference>
<evidence type="ECO:0000256" key="1">
    <source>
        <dbReference type="SAM" id="Phobius"/>
    </source>
</evidence>
<reference evidence="2 3" key="1">
    <citation type="journal article" date="2016" name="Int. J. Syst. Evol. Microbiol.">
        <title>Agromyces aureus sp. nov., isolated from the rhizosphere of Salix caprea L. grown in a heavy-metal-contaminated soil.</title>
        <authorList>
            <person name="Corretto E."/>
            <person name="Antonielli L."/>
            <person name="Sessitsch A."/>
            <person name="Compant S."/>
            <person name="Gorfer M."/>
            <person name="Kuffner M."/>
            <person name="Brader G."/>
        </authorList>
    </citation>
    <scope>NUCLEOTIDE SEQUENCE [LARGE SCALE GENOMIC DNA]</scope>
    <source>
        <strain evidence="2 3">AR33</strain>
    </source>
</reference>
<feature type="transmembrane region" description="Helical" evidence="1">
    <location>
        <begin position="189"/>
        <end position="212"/>
    </location>
</feature>
<name>A0A191WJD6_9MICO</name>
<dbReference type="EMBL" id="CP013979">
    <property type="protein sequence ID" value="ANJ28284.1"/>
    <property type="molecule type" value="Genomic_DNA"/>
</dbReference>
<dbReference type="KEGG" id="agy:ATC03_17815"/>
<proteinExistence type="predicted"/>
<keyword evidence="1" id="KW-1133">Transmembrane helix</keyword>
<dbReference type="RefSeq" id="WP_067880083.1">
    <property type="nucleotide sequence ID" value="NZ_CP013979.1"/>
</dbReference>
<feature type="transmembrane region" description="Helical" evidence="1">
    <location>
        <begin position="90"/>
        <end position="111"/>
    </location>
</feature>
<protein>
    <recommendedName>
        <fullName evidence="4">DUF389 domain-containing protein</fullName>
    </recommendedName>
</protein>
<dbReference type="AlphaFoldDB" id="A0A191WJD6"/>
<dbReference type="OrthoDB" id="9790659at2"/>
<reference evidence="3" key="2">
    <citation type="submission" date="2016-01" db="EMBL/GenBank/DDBJ databases">
        <title>Complete genome sequence of Agromyces aureus AR33T and comparison with related organisms.</title>
        <authorList>
            <person name="Corretto E."/>
            <person name="Antonielli L."/>
            <person name="Sessitsch A."/>
            <person name="Brader G."/>
        </authorList>
    </citation>
    <scope>NUCLEOTIDE SEQUENCE [LARGE SCALE GENOMIC DNA]</scope>
    <source>
        <strain evidence="3">AR33</strain>
    </source>
</reference>
<gene>
    <name evidence="2" type="ORF">ATC03_17815</name>
</gene>
<dbReference type="Pfam" id="PF04087">
    <property type="entry name" value="DUF389"/>
    <property type="match status" value="1"/>
</dbReference>
<keyword evidence="1" id="KW-0812">Transmembrane</keyword>
<sequence length="340" mass="34710">MSETAQTKPQLNDLSYMRDAVLFDGPQAPHKLSRFWLLLILSSIIAAAGVVADSTATVIGAMIVAPLMLPIQGTMLATVLGDRDGLIRSLLLLVAGAATAVGIGFAVGLVVVNEVVASNNSQVAGRVSPGLIDLLAALATGVVGSIALVRRDIADTLPGVAIAISLVPPLSVVGLTLQSGAPDESLGALLLFLTNVAAIIGTGIVVMAVYGAGRLAAPPADHRQVARKRRHTAIALTLMGIVVIVPLTITSVQTAQNVTRESAVHGVAETWGSDVGWTLTTVTSSNGVVIAKFEGDGSTPDTATLESALRDAGIDPSQVEIELKPTFTVKLGPAADSSGE</sequence>
<keyword evidence="3" id="KW-1185">Reference proteome</keyword>
<dbReference type="PANTHER" id="PTHR20992:SF9">
    <property type="entry name" value="AT15442P-RELATED"/>
    <property type="match status" value="1"/>
</dbReference>
<feature type="transmembrane region" description="Helical" evidence="1">
    <location>
        <begin position="156"/>
        <end position="177"/>
    </location>
</feature>
<feature type="transmembrane region" description="Helical" evidence="1">
    <location>
        <begin position="233"/>
        <end position="252"/>
    </location>
</feature>
<dbReference type="PANTHER" id="PTHR20992">
    <property type="entry name" value="AT15442P-RELATED"/>
    <property type="match status" value="1"/>
</dbReference>
<evidence type="ECO:0008006" key="4">
    <source>
        <dbReference type="Google" id="ProtNLM"/>
    </source>
</evidence>
<feature type="transmembrane region" description="Helical" evidence="1">
    <location>
        <begin position="58"/>
        <end position="78"/>
    </location>
</feature>
<accession>A0A191WJD6</accession>
<evidence type="ECO:0000313" key="3">
    <source>
        <dbReference type="Proteomes" id="UP000078437"/>
    </source>
</evidence>
<keyword evidence="1" id="KW-0472">Membrane</keyword>
<feature type="transmembrane region" description="Helical" evidence="1">
    <location>
        <begin position="131"/>
        <end position="149"/>
    </location>
</feature>
<dbReference type="InterPro" id="IPR005240">
    <property type="entry name" value="DUF389"/>
</dbReference>
<organism evidence="2 3">
    <name type="scientific">Agromyces aureus</name>
    <dbReference type="NCBI Taxonomy" id="453304"/>
    <lineage>
        <taxon>Bacteria</taxon>
        <taxon>Bacillati</taxon>
        <taxon>Actinomycetota</taxon>
        <taxon>Actinomycetes</taxon>
        <taxon>Micrococcales</taxon>
        <taxon>Microbacteriaceae</taxon>
        <taxon>Agromyces</taxon>
    </lineage>
</organism>
<evidence type="ECO:0000313" key="2">
    <source>
        <dbReference type="EMBL" id="ANJ28284.1"/>
    </source>
</evidence>
<feature type="transmembrane region" description="Helical" evidence="1">
    <location>
        <begin position="35"/>
        <end position="52"/>
    </location>
</feature>